<keyword evidence="11 16" id="KW-0472">Membrane</keyword>
<accession>A0ABV2MY89</accession>
<feature type="transmembrane region" description="Helical" evidence="16">
    <location>
        <begin position="179"/>
        <end position="200"/>
    </location>
</feature>
<keyword evidence="19" id="KW-1185">Reference proteome</keyword>
<proteinExistence type="inferred from homology"/>
<dbReference type="PROSITE" id="PS00379">
    <property type="entry name" value="CDP_ALCOHOL_P_TRANSF"/>
    <property type="match status" value="1"/>
</dbReference>
<comment type="catalytic activity">
    <reaction evidence="1">
        <text>a CDP-1,2-diacyl-sn-glycerol + L-serine = a 1,2-diacyl-sn-glycero-3-phospho-L-serine + CMP + H(+)</text>
        <dbReference type="Rhea" id="RHEA:16913"/>
        <dbReference type="ChEBI" id="CHEBI:15378"/>
        <dbReference type="ChEBI" id="CHEBI:33384"/>
        <dbReference type="ChEBI" id="CHEBI:57262"/>
        <dbReference type="ChEBI" id="CHEBI:58332"/>
        <dbReference type="ChEBI" id="CHEBI:60377"/>
        <dbReference type="EC" id="2.7.8.8"/>
    </reaction>
</comment>
<feature type="transmembrane region" description="Helical" evidence="16">
    <location>
        <begin position="88"/>
        <end position="107"/>
    </location>
</feature>
<name>A0ABV2MY89_9HYPH</name>
<evidence type="ECO:0000256" key="12">
    <source>
        <dbReference type="ARBA" id="ARBA00023209"/>
    </source>
</evidence>
<evidence type="ECO:0000256" key="2">
    <source>
        <dbReference type="ARBA" id="ARBA00004127"/>
    </source>
</evidence>
<evidence type="ECO:0000256" key="11">
    <source>
        <dbReference type="ARBA" id="ARBA00023136"/>
    </source>
</evidence>
<keyword evidence="8 16" id="KW-0812">Transmembrane</keyword>
<dbReference type="InterPro" id="IPR004533">
    <property type="entry name" value="CDP-diaglyc--ser_O-PTrfase"/>
</dbReference>
<evidence type="ECO:0000259" key="17">
    <source>
        <dbReference type="Pfam" id="PF08009"/>
    </source>
</evidence>
<dbReference type="Proteomes" id="UP001549076">
    <property type="component" value="Unassembled WGS sequence"/>
</dbReference>
<dbReference type="Pfam" id="PF08009">
    <property type="entry name" value="CDP-OH_P_tran_2"/>
    <property type="match status" value="1"/>
</dbReference>
<comment type="subcellular location">
    <subcellularLocation>
        <location evidence="2">Endomembrane system</location>
        <topology evidence="2">Multi-pass membrane protein</topology>
    </subcellularLocation>
</comment>
<feature type="transmembrane region" description="Helical" evidence="16">
    <location>
        <begin position="212"/>
        <end position="232"/>
    </location>
</feature>
<dbReference type="Pfam" id="PF01066">
    <property type="entry name" value="CDP-OH_P_transf"/>
    <property type="match status" value="1"/>
</dbReference>
<evidence type="ECO:0000256" key="8">
    <source>
        <dbReference type="ARBA" id="ARBA00022692"/>
    </source>
</evidence>
<dbReference type="EMBL" id="JBEPML010000002">
    <property type="protein sequence ID" value="MET3790567.1"/>
    <property type="molecule type" value="Genomic_DNA"/>
</dbReference>
<feature type="transmembrane region" description="Helical" evidence="16">
    <location>
        <begin position="146"/>
        <end position="167"/>
    </location>
</feature>
<sequence>MNPSFKKFEAHGSGGPRIREIPLRMVFPNLLTVLAICAGLSGIRFAFEGRFETAVVMVLIAAFLDGLDGRVARLLKATSKFGAQMDSIADIVNFGVAPALVLYAFLLDRAGSPGWIAALLFTIACGMRLARFNVLEEVHDRPAWQAEYFVGVPAPAGAAVVMLPLYLSFIGVEPTRYGAFLATGFTVVVAFLLVSRLPVYSGKSLKIPGDRMLLVILAIVLFFLLLVSYPWYTLTASVVAYLIFLPLSVLAYSRRAKREGEAQLPPDVDARPGD</sequence>
<evidence type="ECO:0000256" key="7">
    <source>
        <dbReference type="ARBA" id="ARBA00022679"/>
    </source>
</evidence>
<evidence type="ECO:0000256" key="13">
    <source>
        <dbReference type="ARBA" id="ARBA00023264"/>
    </source>
</evidence>
<evidence type="ECO:0000256" key="4">
    <source>
        <dbReference type="ARBA" id="ARBA00013174"/>
    </source>
</evidence>
<keyword evidence="9 16" id="KW-1133">Transmembrane helix</keyword>
<comment type="caution">
    <text evidence="18">The sequence shown here is derived from an EMBL/GenBank/DDBJ whole genome shotgun (WGS) entry which is preliminary data.</text>
</comment>
<keyword evidence="13" id="KW-1208">Phospholipid metabolism</keyword>
<reference evidence="18 19" key="1">
    <citation type="submission" date="2024-06" db="EMBL/GenBank/DDBJ databases">
        <title>Genomic Encyclopedia of Type Strains, Phase IV (KMG-IV): sequencing the most valuable type-strain genomes for metagenomic binning, comparative biology and taxonomic classification.</title>
        <authorList>
            <person name="Goeker M."/>
        </authorList>
    </citation>
    <scope>NUCLEOTIDE SEQUENCE [LARGE SCALE GENOMIC DNA]</scope>
    <source>
        <strain evidence="18 19">DSM 27865</strain>
    </source>
</reference>
<evidence type="ECO:0000256" key="5">
    <source>
        <dbReference type="ARBA" id="ARBA00017171"/>
    </source>
</evidence>
<dbReference type="GO" id="GO:0003882">
    <property type="term" value="F:CDP-diacylglycerol-serine O-phosphatidyltransferase activity"/>
    <property type="evidence" value="ECO:0007669"/>
    <property type="project" value="UniProtKB-EC"/>
</dbReference>
<dbReference type="InterPro" id="IPR050324">
    <property type="entry name" value="CDP-alcohol_PTase-I"/>
</dbReference>
<dbReference type="PANTHER" id="PTHR14269:SF61">
    <property type="entry name" value="CDP-DIACYLGLYCEROL--SERINE O-PHOSPHATIDYLTRANSFERASE"/>
    <property type="match status" value="1"/>
</dbReference>
<gene>
    <name evidence="18" type="ORF">ABID37_000758</name>
</gene>
<protein>
    <recommendedName>
        <fullName evidence="5">CDP-diacylglycerol--serine O-phosphatidyltransferase</fullName>
        <ecNumber evidence="4">2.7.8.8</ecNumber>
    </recommendedName>
    <alternativeName>
        <fullName evidence="14">Phosphatidylserine synthase</fullName>
    </alternativeName>
</protein>
<feature type="transmembrane region" description="Helical" evidence="16">
    <location>
        <begin position="49"/>
        <end position="67"/>
    </location>
</feature>
<evidence type="ECO:0000256" key="3">
    <source>
        <dbReference type="ARBA" id="ARBA00010441"/>
    </source>
</evidence>
<evidence type="ECO:0000256" key="1">
    <source>
        <dbReference type="ARBA" id="ARBA00000287"/>
    </source>
</evidence>
<keyword evidence="7 15" id="KW-0808">Transferase</keyword>
<evidence type="ECO:0000256" key="9">
    <source>
        <dbReference type="ARBA" id="ARBA00022989"/>
    </source>
</evidence>
<dbReference type="InterPro" id="IPR043130">
    <property type="entry name" value="CDP-OH_PTrfase_TM_dom"/>
</dbReference>
<dbReference type="InterPro" id="IPR000462">
    <property type="entry name" value="CDP-OH_P_trans"/>
</dbReference>
<keyword evidence="12" id="KW-0594">Phospholipid biosynthesis</keyword>
<evidence type="ECO:0000313" key="18">
    <source>
        <dbReference type="EMBL" id="MET3790567.1"/>
    </source>
</evidence>
<feature type="transmembrane region" description="Helical" evidence="16">
    <location>
        <begin position="21"/>
        <end position="43"/>
    </location>
</feature>
<dbReference type="PANTHER" id="PTHR14269">
    <property type="entry name" value="CDP-DIACYLGLYCEROL--GLYCEROL-3-PHOSPHATE 3-PHOSPHATIDYLTRANSFERASE-RELATED"/>
    <property type="match status" value="1"/>
</dbReference>
<dbReference type="InterPro" id="IPR012616">
    <property type="entry name" value="CDP-OH_P_trans_C"/>
</dbReference>
<keyword evidence="10" id="KW-0443">Lipid metabolism</keyword>
<evidence type="ECO:0000256" key="15">
    <source>
        <dbReference type="RuleBase" id="RU003750"/>
    </source>
</evidence>
<comment type="similarity">
    <text evidence="3 15">Belongs to the CDP-alcohol phosphatidyltransferase class-I family.</text>
</comment>
<feature type="transmembrane region" description="Helical" evidence="16">
    <location>
        <begin position="113"/>
        <end position="134"/>
    </location>
</feature>
<dbReference type="InterPro" id="IPR048254">
    <property type="entry name" value="CDP_ALCOHOL_P_TRANSF_CS"/>
</dbReference>
<dbReference type="EC" id="2.7.8.8" evidence="4"/>
<keyword evidence="6" id="KW-0444">Lipid biosynthesis</keyword>
<evidence type="ECO:0000256" key="14">
    <source>
        <dbReference type="ARBA" id="ARBA00032361"/>
    </source>
</evidence>
<evidence type="ECO:0000256" key="6">
    <source>
        <dbReference type="ARBA" id="ARBA00022516"/>
    </source>
</evidence>
<dbReference type="RefSeq" id="WP_354192746.1">
    <property type="nucleotide sequence ID" value="NZ_JBEPML010000002.1"/>
</dbReference>
<evidence type="ECO:0000313" key="19">
    <source>
        <dbReference type="Proteomes" id="UP001549076"/>
    </source>
</evidence>
<dbReference type="NCBIfam" id="TIGR00473">
    <property type="entry name" value="pssA"/>
    <property type="match status" value="1"/>
</dbReference>
<feature type="transmembrane region" description="Helical" evidence="16">
    <location>
        <begin position="238"/>
        <end position="254"/>
    </location>
</feature>
<dbReference type="Gene3D" id="1.20.120.1760">
    <property type="match status" value="1"/>
</dbReference>
<feature type="domain" description="CDP-alcohol phosphatidyltransferase C-terminal" evidence="17">
    <location>
        <begin position="213"/>
        <end position="246"/>
    </location>
</feature>
<organism evidence="18 19">
    <name type="scientific">Aquamicrobium terrae</name>
    <dbReference type="NCBI Taxonomy" id="1324945"/>
    <lineage>
        <taxon>Bacteria</taxon>
        <taxon>Pseudomonadati</taxon>
        <taxon>Pseudomonadota</taxon>
        <taxon>Alphaproteobacteria</taxon>
        <taxon>Hyphomicrobiales</taxon>
        <taxon>Phyllobacteriaceae</taxon>
        <taxon>Aquamicrobium</taxon>
    </lineage>
</organism>
<evidence type="ECO:0000256" key="10">
    <source>
        <dbReference type="ARBA" id="ARBA00023098"/>
    </source>
</evidence>
<evidence type="ECO:0000256" key="16">
    <source>
        <dbReference type="SAM" id="Phobius"/>
    </source>
</evidence>